<proteinExistence type="inferred from homology"/>
<protein>
    <submittedName>
        <fullName evidence="7">Alpha-hydroxy acid oxidase</fullName>
        <ecNumber evidence="7">1.-.-.-</ecNumber>
    </submittedName>
</protein>
<evidence type="ECO:0000256" key="5">
    <source>
        <dbReference type="ARBA" id="ARBA00024042"/>
    </source>
</evidence>
<dbReference type="EC" id="1.-.-.-" evidence="7"/>
<keyword evidence="3" id="KW-0288">FMN</keyword>
<evidence type="ECO:0000256" key="4">
    <source>
        <dbReference type="ARBA" id="ARBA00023002"/>
    </source>
</evidence>
<dbReference type="InterPro" id="IPR008259">
    <property type="entry name" value="FMN_hydac_DH_AS"/>
</dbReference>
<sequence>MVRAKSDDADGGDRCTLDDGLRSLPRPGGGRRRCLKGAWCMTVVDDGAFSGFAERARQRLPRLFADYVDGGAHGERSMVRNRAAFGKWGVVPRGLRDVSRIETGVRCFGQDWAAPIMLAPVGFAGMLHSDRETGAARAAKRSGAGFAVSTFSIDAMEDVAAVGGKPFAQIYVFRDRDLTRDMLARAASCGIEGIIVTIDTAITPVRERDVRNGFRHLARPSVRQLIGLAGRPRWSAGMLKHGMPLIGNLRPYTIVRGVMGQAREMAAQIDPTLDQAGLEWLRSEWKGQLVVKGVMHPDDARLSLDAGADGLIVSNHGGRQMDPSPATIEVLPRIAEVVGGRADIVLDSGIRRGGDVVTALALGATAVSVGRPWAWALAADGERGVVSAIETLTQEVRDVLGLAGLRDIASLRAAGPCALWRM</sequence>
<name>A0ABZ3D5F5_9PROT</name>
<comment type="similarity">
    <text evidence="5">Belongs to the FMN-dependent alpha-hydroxy acid dehydrogenase family.</text>
</comment>
<evidence type="ECO:0000259" key="6">
    <source>
        <dbReference type="PROSITE" id="PS51349"/>
    </source>
</evidence>
<dbReference type="InterPro" id="IPR000262">
    <property type="entry name" value="FMN-dep_DH"/>
</dbReference>
<dbReference type="RefSeq" id="WP_342628608.1">
    <property type="nucleotide sequence ID" value="NZ_CP152276.1"/>
</dbReference>
<evidence type="ECO:0000256" key="2">
    <source>
        <dbReference type="ARBA" id="ARBA00022630"/>
    </source>
</evidence>
<evidence type="ECO:0000256" key="1">
    <source>
        <dbReference type="ARBA" id="ARBA00001917"/>
    </source>
</evidence>
<dbReference type="PANTHER" id="PTHR10578">
    <property type="entry name" value="S -2-HYDROXY-ACID OXIDASE-RELATED"/>
    <property type="match status" value="1"/>
</dbReference>
<keyword evidence="4 7" id="KW-0560">Oxidoreductase</keyword>
<reference evidence="7 8" key="1">
    <citation type="submission" date="2024-04" db="EMBL/GenBank/DDBJ databases">
        <title>Complete genome sequence of Nguyenibacter vanlangesis HBCM-1154, a strain capable of nitrogen fixation, IAA production, and phosphorus solubilization isolated from sugarcane soil.</title>
        <authorList>
            <person name="MY HANH P."/>
        </authorList>
    </citation>
    <scope>NUCLEOTIDE SEQUENCE [LARGE SCALE GENOMIC DNA]</scope>
    <source>
        <strain evidence="7 8">HBCM 1154</strain>
    </source>
</reference>
<dbReference type="EMBL" id="CP152276">
    <property type="protein sequence ID" value="XAE43008.1"/>
    <property type="molecule type" value="Genomic_DNA"/>
</dbReference>
<evidence type="ECO:0000313" key="8">
    <source>
        <dbReference type="Proteomes" id="UP001449795"/>
    </source>
</evidence>
<dbReference type="CDD" id="cd02809">
    <property type="entry name" value="alpha_hydroxyacid_oxid_FMN"/>
    <property type="match status" value="1"/>
</dbReference>
<evidence type="ECO:0000256" key="3">
    <source>
        <dbReference type="ARBA" id="ARBA00022643"/>
    </source>
</evidence>
<accession>A0ABZ3D5F5</accession>
<dbReference type="InterPro" id="IPR012133">
    <property type="entry name" value="Alpha-hydoxy_acid_DH_FMN"/>
</dbReference>
<dbReference type="PANTHER" id="PTHR10578:SF107">
    <property type="entry name" value="2-HYDROXYACID OXIDASE 1"/>
    <property type="match status" value="1"/>
</dbReference>
<dbReference type="Gene3D" id="3.20.20.70">
    <property type="entry name" value="Aldolase class I"/>
    <property type="match status" value="1"/>
</dbReference>
<organism evidence="7 8">
    <name type="scientific">Nguyenibacter vanlangensis</name>
    <dbReference type="NCBI Taxonomy" id="1216886"/>
    <lineage>
        <taxon>Bacteria</taxon>
        <taxon>Pseudomonadati</taxon>
        <taxon>Pseudomonadota</taxon>
        <taxon>Alphaproteobacteria</taxon>
        <taxon>Acetobacterales</taxon>
        <taxon>Acetobacteraceae</taxon>
        <taxon>Nguyenibacter</taxon>
    </lineage>
</organism>
<dbReference type="InterPro" id="IPR013785">
    <property type="entry name" value="Aldolase_TIM"/>
</dbReference>
<dbReference type="PROSITE" id="PS00557">
    <property type="entry name" value="FMN_HYDROXY_ACID_DH_1"/>
    <property type="match status" value="1"/>
</dbReference>
<evidence type="ECO:0000313" key="7">
    <source>
        <dbReference type="EMBL" id="XAE43008.1"/>
    </source>
</evidence>
<comment type="cofactor">
    <cofactor evidence="1">
        <name>FMN</name>
        <dbReference type="ChEBI" id="CHEBI:58210"/>
    </cofactor>
</comment>
<dbReference type="PIRSF" id="PIRSF000138">
    <property type="entry name" value="Al-hdrx_acd_dh"/>
    <property type="match status" value="1"/>
</dbReference>
<dbReference type="PROSITE" id="PS51349">
    <property type="entry name" value="FMN_HYDROXY_ACID_DH_2"/>
    <property type="match status" value="1"/>
</dbReference>
<keyword evidence="2" id="KW-0285">Flavoprotein</keyword>
<keyword evidence="8" id="KW-1185">Reference proteome</keyword>
<gene>
    <name evidence="7" type="ORF">AAC691_00510</name>
</gene>
<dbReference type="Proteomes" id="UP001449795">
    <property type="component" value="Chromosome"/>
</dbReference>
<dbReference type="GO" id="GO:0016491">
    <property type="term" value="F:oxidoreductase activity"/>
    <property type="evidence" value="ECO:0007669"/>
    <property type="project" value="UniProtKB-KW"/>
</dbReference>
<dbReference type="SUPFAM" id="SSF51395">
    <property type="entry name" value="FMN-linked oxidoreductases"/>
    <property type="match status" value="1"/>
</dbReference>
<dbReference type="InterPro" id="IPR037396">
    <property type="entry name" value="FMN_HAD"/>
</dbReference>
<dbReference type="Pfam" id="PF01070">
    <property type="entry name" value="FMN_dh"/>
    <property type="match status" value="1"/>
</dbReference>
<feature type="domain" description="FMN hydroxy acid dehydrogenase" evidence="6">
    <location>
        <begin position="41"/>
        <end position="421"/>
    </location>
</feature>